<keyword evidence="4" id="KW-0813">Transport</keyword>
<dbReference type="InterPro" id="IPR036291">
    <property type="entry name" value="NAD(P)-bd_dom_sf"/>
</dbReference>
<proteinExistence type="predicted"/>
<sequence length="563" mass="61664">MKSKIIVCGLDATGYKIFRLLKQQGARVTGIHNRPLPGEGDDVIIGDLQAAETLLEAGIRDAQTLVLTDSEDGVNLGVLMQARVLNPRIRIINRLFNTSLGDRLDHTLPEHITMSVAALAAPIFAFSALGSAAIGQLKLFNQTWPIHQIHISETHPWRGRTLTDLWDDRERMLIYYLPAHGQMDLISAVVSGHSLQVGDRLIVGTKPRIKTAPQRSLSQQVAKLVTGFSYLRQHSQALLGSTLLLLFIILFSSLFYISNTFNKSLIDALYFSVSMITGAGDSLISVERASDGLKIFTVFTMLVGAAIVGLSYALLNDFILGTRFDHFWEAARIPHRNHFIVCGLGGLGMQIVQHLRSCGHEVVVIEKDPNCRFLASVRAQKIPVIQGDTTLPTSLKSANFEHAQALLAVTSTDAVNLETALNAKGLNPRVPVIVRYQDPEFAWMAQLVFDFDAVLSPAELVAPAFAAAALGGRVLGNGMTADSLWVAMATMITPSHPFCGTRVKDAARSWDFVPLYMETSTQTIHGWDLLDICLSADDVLYMTVPATQLEQLWQTTPSSLRSA</sequence>
<accession>A0A832H1D1</accession>
<keyword evidence="2" id="KW-0812">Transmembrane</keyword>
<dbReference type="PROSITE" id="PS51201">
    <property type="entry name" value="RCK_N"/>
    <property type="match status" value="1"/>
</dbReference>
<dbReference type="SUPFAM" id="SSF81324">
    <property type="entry name" value="Voltage-gated potassium channels"/>
    <property type="match status" value="1"/>
</dbReference>
<dbReference type="GO" id="GO:0006813">
    <property type="term" value="P:potassium ion transport"/>
    <property type="evidence" value="ECO:0007669"/>
    <property type="project" value="InterPro"/>
</dbReference>
<dbReference type="AlphaFoldDB" id="A0A832H1D1"/>
<evidence type="ECO:0000256" key="2">
    <source>
        <dbReference type="SAM" id="Phobius"/>
    </source>
</evidence>
<feature type="transmembrane region" description="Helical" evidence="2">
    <location>
        <begin position="112"/>
        <end position="134"/>
    </location>
</feature>
<dbReference type="SUPFAM" id="SSF51735">
    <property type="entry name" value="NAD(P)-binding Rossmann-fold domains"/>
    <property type="match status" value="2"/>
</dbReference>
<gene>
    <name evidence="4" type="ORF">ENR47_01645</name>
</gene>
<keyword evidence="2" id="KW-0472">Membrane</keyword>
<keyword evidence="4" id="KW-0406">Ion transport</keyword>
<dbReference type="PANTHER" id="PTHR43833:SF11">
    <property type="entry name" value="VOLTAGE-GATED POTASSIUM CHANNEL KCH"/>
    <property type="match status" value="1"/>
</dbReference>
<feature type="transmembrane region" description="Helical" evidence="2">
    <location>
        <begin position="237"/>
        <end position="257"/>
    </location>
</feature>
<dbReference type="GO" id="GO:0005886">
    <property type="term" value="C:plasma membrane"/>
    <property type="evidence" value="ECO:0007669"/>
    <property type="project" value="UniProtKB-SubCell"/>
</dbReference>
<protein>
    <submittedName>
        <fullName evidence="4">Potassium channel protein</fullName>
    </submittedName>
</protein>
<feature type="domain" description="RCK N-terminal" evidence="3">
    <location>
        <begin position="336"/>
        <end position="455"/>
    </location>
</feature>
<reference evidence="4" key="1">
    <citation type="journal article" date="2020" name="mSystems">
        <title>Genome- and Community-Level Interaction Insights into Carbon Utilization and Element Cycling Functions of Hydrothermarchaeota in Hydrothermal Sediment.</title>
        <authorList>
            <person name="Zhou Z."/>
            <person name="Liu Y."/>
            <person name="Xu W."/>
            <person name="Pan J."/>
            <person name="Luo Z.H."/>
            <person name="Li M."/>
        </authorList>
    </citation>
    <scope>NUCLEOTIDE SEQUENCE [LARGE SCALE GENOMIC DNA]</scope>
    <source>
        <strain evidence="4">SpSt-402</strain>
    </source>
</reference>
<dbReference type="InterPro" id="IPR013099">
    <property type="entry name" value="K_chnl_dom"/>
</dbReference>
<dbReference type="Gene3D" id="3.40.50.720">
    <property type="entry name" value="NAD(P)-binding Rossmann-like Domain"/>
    <property type="match status" value="2"/>
</dbReference>
<dbReference type="EMBL" id="DSRD01000106">
    <property type="protein sequence ID" value="HGW92978.1"/>
    <property type="molecule type" value="Genomic_DNA"/>
</dbReference>
<evidence type="ECO:0000259" key="3">
    <source>
        <dbReference type="PROSITE" id="PS51201"/>
    </source>
</evidence>
<feature type="transmembrane region" description="Helical" evidence="2">
    <location>
        <begin position="293"/>
        <end position="315"/>
    </location>
</feature>
<dbReference type="Pfam" id="PF02254">
    <property type="entry name" value="TrkA_N"/>
    <property type="match status" value="2"/>
</dbReference>
<keyword evidence="4" id="KW-0407">Ion channel</keyword>
<feature type="transmembrane region" description="Helical" evidence="2">
    <location>
        <begin position="269"/>
        <end position="286"/>
    </location>
</feature>
<evidence type="ECO:0000313" key="4">
    <source>
        <dbReference type="EMBL" id="HGW92978.1"/>
    </source>
</evidence>
<dbReference type="PANTHER" id="PTHR43833">
    <property type="entry name" value="POTASSIUM CHANNEL PROTEIN 2-RELATED-RELATED"/>
    <property type="match status" value="1"/>
</dbReference>
<dbReference type="InterPro" id="IPR050721">
    <property type="entry name" value="Trk_Ktr_HKT_K-transport"/>
</dbReference>
<comment type="subcellular location">
    <subcellularLocation>
        <location evidence="1">Cell membrane</location>
        <topology evidence="1">Multi-pass membrane protein</topology>
    </subcellularLocation>
</comment>
<evidence type="ECO:0000256" key="1">
    <source>
        <dbReference type="ARBA" id="ARBA00004651"/>
    </source>
</evidence>
<dbReference type="GO" id="GO:0034220">
    <property type="term" value="P:monoatomic ion transmembrane transport"/>
    <property type="evidence" value="ECO:0007669"/>
    <property type="project" value="UniProtKB-KW"/>
</dbReference>
<keyword evidence="2" id="KW-1133">Transmembrane helix</keyword>
<comment type="caution">
    <text evidence="4">The sequence shown here is derived from an EMBL/GenBank/DDBJ whole genome shotgun (WGS) entry which is preliminary data.</text>
</comment>
<name>A0A832H1D1_9CYAN</name>
<dbReference type="InterPro" id="IPR003148">
    <property type="entry name" value="RCK_N"/>
</dbReference>
<dbReference type="Gene3D" id="1.10.287.70">
    <property type="match status" value="1"/>
</dbReference>
<dbReference type="Pfam" id="PF07885">
    <property type="entry name" value="Ion_trans_2"/>
    <property type="match status" value="1"/>
</dbReference>
<organism evidence="4">
    <name type="scientific">Oscillatoriales cyanobacterium SpSt-402</name>
    <dbReference type="NCBI Taxonomy" id="2282168"/>
    <lineage>
        <taxon>Bacteria</taxon>
        <taxon>Bacillati</taxon>
        <taxon>Cyanobacteriota</taxon>
        <taxon>Cyanophyceae</taxon>
        <taxon>Oscillatoriophycideae</taxon>
        <taxon>Oscillatoriales</taxon>
    </lineage>
</organism>